<evidence type="ECO:0000313" key="2">
    <source>
        <dbReference type="EMBL" id="REI41914.1"/>
    </source>
</evidence>
<comment type="caution">
    <text evidence="2">The sequence shown here is derived from an EMBL/GenBank/DDBJ whole genome shotgun (WGS) entry which is preliminary data.</text>
</comment>
<proteinExistence type="predicted"/>
<evidence type="ECO:0000313" key="3">
    <source>
        <dbReference type="Proteomes" id="UP000263486"/>
    </source>
</evidence>
<keyword evidence="2" id="KW-0378">Hydrolase</keyword>
<protein>
    <submittedName>
        <fullName evidence="2">NgoFVII family restriction endonuclease</fullName>
    </submittedName>
</protein>
<feature type="domain" description="Restriction endonuclease type II NgoFVII C-terminal B3-like DNA-binding" evidence="1">
    <location>
        <begin position="257"/>
        <end position="382"/>
    </location>
</feature>
<dbReference type="RefSeq" id="WP_114641910.1">
    <property type="nucleotide sequence ID" value="NZ_JAACIO010000006.1"/>
</dbReference>
<keyword evidence="3" id="KW-1185">Reference proteome</keyword>
<name>A0ABX9KJI4_9FUSO</name>
<reference evidence="2 3" key="1">
    <citation type="submission" date="2018-08" db="EMBL/GenBank/DDBJ databases">
        <title>Draft genome sequence of Psychrilyobacter sp. strain SD5 isolated from Black Sea water.</title>
        <authorList>
            <person name="Yadav S."/>
            <person name="Villanueva L."/>
            <person name="Damste J.S.S."/>
        </authorList>
    </citation>
    <scope>NUCLEOTIDE SEQUENCE [LARGE SCALE GENOMIC DNA]</scope>
    <source>
        <strain evidence="2 3">SD5</strain>
    </source>
</reference>
<evidence type="ECO:0000259" key="1">
    <source>
        <dbReference type="Pfam" id="PF20731"/>
    </source>
</evidence>
<dbReference type="EMBL" id="QUAJ01000007">
    <property type="protein sequence ID" value="REI41914.1"/>
    <property type="molecule type" value="Genomic_DNA"/>
</dbReference>
<dbReference type="GO" id="GO:0004519">
    <property type="term" value="F:endonuclease activity"/>
    <property type="evidence" value="ECO:0007669"/>
    <property type="project" value="UniProtKB-KW"/>
</dbReference>
<gene>
    <name evidence="2" type="ORF">DYH56_05735</name>
</gene>
<dbReference type="Pfam" id="PF20731">
    <property type="entry name" value="RE_NgoFVII_C"/>
    <property type="match status" value="1"/>
</dbReference>
<keyword evidence="2" id="KW-0255">Endonuclease</keyword>
<sequence>MADIIWNKFLKEEKEEYIQYLEIFGALSGLFKDNKEGANARKPYLYYRNHEQLFTRIFSVDDLARKNSAFDALGTWKNDRVGIGLKTWMHTRDHTYQKVAEFNKLAPDFIAPLIEKGTPEQVIKKVSEFRNERIMLDKRLYKTDRDVYHYITRDDDIMNIVEAPYDLIDIDSLELIDTNGKTYNFKDKKNEYKFYRSKSVLQKKFDASKGEIIAQIKIEQFDDPFELIRMIELPKKNKETIFEEIYLPLYQDKKDGGIVSDCSGVNIRHAKSKNKGSNTPRPEYEIEIRISTWIHRVFPKFFGIDAFDSEAVKLSDFDLILPDGRVLRGRIKQQNGKSLQTNPQGALGEWILNDVLGLKNREVATMELLNELGIDSLKITKLDNEHFKITVAETGAYEKFKLDNIDNIDKAGLKGNQRPYIREDLVQELLSEDIEE</sequence>
<dbReference type="Proteomes" id="UP000263486">
    <property type="component" value="Unassembled WGS sequence"/>
</dbReference>
<keyword evidence="2" id="KW-0540">Nuclease</keyword>
<organism evidence="2 3">
    <name type="scientific">Psychrilyobacter piezotolerans</name>
    <dbReference type="NCBI Taxonomy" id="2293438"/>
    <lineage>
        <taxon>Bacteria</taxon>
        <taxon>Fusobacteriati</taxon>
        <taxon>Fusobacteriota</taxon>
        <taxon>Fusobacteriia</taxon>
        <taxon>Fusobacteriales</taxon>
        <taxon>Fusobacteriaceae</taxon>
        <taxon>Psychrilyobacter</taxon>
    </lineage>
</organism>
<accession>A0ABX9KJI4</accession>
<dbReference type="InterPro" id="IPR048923">
    <property type="entry name" value="RE_NgoFVII_C"/>
</dbReference>